<protein>
    <submittedName>
        <fullName evidence="2">Uncharacterized protein</fullName>
    </submittedName>
</protein>
<dbReference type="OrthoDB" id="2506384at2759"/>
<dbReference type="EMBL" id="AVOT02023319">
    <property type="protein sequence ID" value="MBW0513267.1"/>
    <property type="molecule type" value="Genomic_DNA"/>
</dbReference>
<name>A0A9Q3HR34_9BASI</name>
<feature type="compositionally biased region" description="Acidic residues" evidence="1">
    <location>
        <begin position="220"/>
        <end position="229"/>
    </location>
</feature>
<evidence type="ECO:0000313" key="3">
    <source>
        <dbReference type="Proteomes" id="UP000765509"/>
    </source>
</evidence>
<organism evidence="2 3">
    <name type="scientific">Austropuccinia psidii MF-1</name>
    <dbReference type="NCBI Taxonomy" id="1389203"/>
    <lineage>
        <taxon>Eukaryota</taxon>
        <taxon>Fungi</taxon>
        <taxon>Dikarya</taxon>
        <taxon>Basidiomycota</taxon>
        <taxon>Pucciniomycotina</taxon>
        <taxon>Pucciniomycetes</taxon>
        <taxon>Pucciniales</taxon>
        <taxon>Sphaerophragmiaceae</taxon>
        <taxon>Austropuccinia</taxon>
    </lineage>
</organism>
<comment type="caution">
    <text evidence="2">The sequence shown here is derived from an EMBL/GenBank/DDBJ whole genome shotgun (WGS) entry which is preliminary data.</text>
</comment>
<feature type="region of interest" description="Disordered" evidence="1">
    <location>
        <begin position="204"/>
        <end position="232"/>
    </location>
</feature>
<dbReference type="Proteomes" id="UP000765509">
    <property type="component" value="Unassembled WGS sequence"/>
</dbReference>
<evidence type="ECO:0000313" key="2">
    <source>
        <dbReference type="EMBL" id="MBW0513267.1"/>
    </source>
</evidence>
<accession>A0A9Q3HR34</accession>
<gene>
    <name evidence="2" type="ORF">O181_052982</name>
</gene>
<feature type="region of interest" description="Disordered" evidence="1">
    <location>
        <begin position="137"/>
        <end position="188"/>
    </location>
</feature>
<feature type="compositionally biased region" description="Basic and acidic residues" evidence="1">
    <location>
        <begin position="137"/>
        <end position="163"/>
    </location>
</feature>
<keyword evidence="3" id="KW-1185">Reference proteome</keyword>
<sequence>MLLTLVCNDLQGVLLKHQDSFFDSWEALGNACGRKSIIPTCEALFQLISLQYKPGQSLESHTNLFLRLYAAYKSITYNTDFKMDLPPSMAAAFFLCSLNKDMELTGMIQNLYNSKPFDIITVMKRVSLEHTRCQNHSEEVLFNKPSTRKEDDKKGPKAHDNKSRGKRRNKKKKADSKPAGNDKNLSLSQRMEQLEKLILANHSTMPKRNQPAHALSSPEETIDPQDNSESDTYYLPIEGFITDHQDRSQKIYLDSGCG</sequence>
<reference evidence="2" key="1">
    <citation type="submission" date="2021-03" db="EMBL/GenBank/DDBJ databases">
        <title>Draft genome sequence of rust myrtle Austropuccinia psidii MF-1, a brazilian biotype.</title>
        <authorList>
            <person name="Quecine M.C."/>
            <person name="Pachon D.M.R."/>
            <person name="Bonatelli M.L."/>
            <person name="Correr F.H."/>
            <person name="Franceschini L.M."/>
            <person name="Leite T.F."/>
            <person name="Margarido G.R.A."/>
            <person name="Almeida C.A."/>
            <person name="Ferrarezi J.A."/>
            <person name="Labate C.A."/>
        </authorList>
    </citation>
    <scope>NUCLEOTIDE SEQUENCE</scope>
    <source>
        <strain evidence="2">MF-1</strain>
    </source>
</reference>
<proteinExistence type="predicted"/>
<dbReference type="AlphaFoldDB" id="A0A9Q3HR34"/>
<evidence type="ECO:0000256" key="1">
    <source>
        <dbReference type="SAM" id="MobiDB-lite"/>
    </source>
</evidence>
<feature type="compositionally biased region" description="Basic residues" evidence="1">
    <location>
        <begin position="164"/>
        <end position="174"/>
    </location>
</feature>